<evidence type="ECO:0000313" key="7">
    <source>
        <dbReference type="Proteomes" id="UP001203284"/>
    </source>
</evidence>
<evidence type="ECO:0000256" key="1">
    <source>
        <dbReference type="ARBA" id="ARBA00004141"/>
    </source>
</evidence>
<feature type="transmembrane region" description="Helical" evidence="5">
    <location>
        <begin position="181"/>
        <end position="210"/>
    </location>
</feature>
<evidence type="ECO:0000256" key="3">
    <source>
        <dbReference type="ARBA" id="ARBA00022989"/>
    </source>
</evidence>
<comment type="subcellular location">
    <subcellularLocation>
        <location evidence="1">Membrane</location>
        <topology evidence="1">Multi-pass membrane protein</topology>
    </subcellularLocation>
</comment>
<evidence type="ECO:0000256" key="5">
    <source>
        <dbReference type="SAM" id="Phobius"/>
    </source>
</evidence>
<accession>A0ABT0DAS5</accession>
<evidence type="ECO:0000256" key="2">
    <source>
        <dbReference type="ARBA" id="ARBA00022692"/>
    </source>
</evidence>
<keyword evidence="7" id="KW-1185">Reference proteome</keyword>
<dbReference type="InterPro" id="IPR059112">
    <property type="entry name" value="CysZ/EI24"/>
</dbReference>
<dbReference type="Proteomes" id="UP001203284">
    <property type="component" value="Unassembled WGS sequence"/>
</dbReference>
<feature type="transmembrane region" description="Helical" evidence="5">
    <location>
        <begin position="61"/>
        <end position="86"/>
    </location>
</feature>
<sequence>MLQIALLSFAETFAPQHRSVLLRSVGLAIGLLVVLGIAAQATLARMVDLDWHWAEILIDLAAALGIIVAAVFLVPPVTSLIAGLFLDDVAETVERTDFPDEPVGRAVPVGRSIVMTIRFFGVMVLVNLIALLLLLVPGVNLIVFYVANGYLLGREYFQLAALRYRSEQEAAELRSCYGLRIFIAGLMIAVVVSIPIVNLVTPIFATIFMVRLHHRIGREAGRLTPAPGSFPASGTNRQ</sequence>
<gene>
    <name evidence="6" type="ORF">MWN34_09015</name>
</gene>
<keyword evidence="3 5" id="KW-1133">Transmembrane helix</keyword>
<dbReference type="Pfam" id="PF07264">
    <property type="entry name" value="EI24"/>
    <property type="match status" value="1"/>
</dbReference>
<evidence type="ECO:0000313" key="6">
    <source>
        <dbReference type="EMBL" id="MCK0197052.1"/>
    </source>
</evidence>
<keyword evidence="4 5" id="KW-0472">Membrane</keyword>
<proteinExistence type="predicted"/>
<name>A0ABT0DAS5_9HYPH</name>
<evidence type="ECO:0000256" key="4">
    <source>
        <dbReference type="ARBA" id="ARBA00023136"/>
    </source>
</evidence>
<dbReference type="NCBIfam" id="NF009407">
    <property type="entry name" value="PRK12768.1"/>
    <property type="match status" value="1"/>
</dbReference>
<dbReference type="RefSeq" id="WP_247028634.1">
    <property type="nucleotide sequence ID" value="NZ_JALKCH010000005.1"/>
</dbReference>
<comment type="caution">
    <text evidence="6">The sequence shown here is derived from an EMBL/GenBank/DDBJ whole genome shotgun (WGS) entry which is preliminary data.</text>
</comment>
<keyword evidence="2 5" id="KW-0812">Transmembrane</keyword>
<protein>
    <submittedName>
        <fullName evidence="6">Sulfate transporter family protein</fullName>
    </submittedName>
</protein>
<organism evidence="6 7">
    <name type="scientific">Ancylobacter crimeensis</name>
    <dbReference type="NCBI Taxonomy" id="2579147"/>
    <lineage>
        <taxon>Bacteria</taxon>
        <taxon>Pseudomonadati</taxon>
        <taxon>Pseudomonadota</taxon>
        <taxon>Alphaproteobacteria</taxon>
        <taxon>Hyphomicrobiales</taxon>
        <taxon>Xanthobacteraceae</taxon>
        <taxon>Ancylobacter</taxon>
    </lineage>
</organism>
<feature type="transmembrane region" description="Helical" evidence="5">
    <location>
        <begin position="20"/>
        <end position="41"/>
    </location>
</feature>
<dbReference type="EMBL" id="JALKCH010000005">
    <property type="protein sequence ID" value="MCK0197052.1"/>
    <property type="molecule type" value="Genomic_DNA"/>
</dbReference>
<feature type="transmembrane region" description="Helical" evidence="5">
    <location>
        <begin position="119"/>
        <end position="147"/>
    </location>
</feature>
<reference evidence="6 7" key="1">
    <citation type="submission" date="2022-04" db="EMBL/GenBank/DDBJ databases">
        <authorList>
            <person name="Grouzdev D.S."/>
            <person name="Pantiukh K.S."/>
            <person name="Krutkina M.S."/>
        </authorList>
    </citation>
    <scope>NUCLEOTIDE SEQUENCE [LARGE SCALE GENOMIC DNA]</scope>
    <source>
        <strain evidence="6 7">6x-1</strain>
    </source>
</reference>